<dbReference type="GO" id="GO:0005975">
    <property type="term" value="P:carbohydrate metabolic process"/>
    <property type="evidence" value="ECO:0007669"/>
    <property type="project" value="InterPro"/>
</dbReference>
<dbReference type="GO" id="GO:0071555">
    <property type="term" value="P:cell wall organization"/>
    <property type="evidence" value="ECO:0007669"/>
    <property type="project" value="UniProtKB-KW"/>
</dbReference>
<evidence type="ECO:0000256" key="1">
    <source>
        <dbReference type="ARBA" id="ARBA00004191"/>
    </source>
</evidence>
<name>A0AAD5J9V5_ACENE</name>
<dbReference type="EMBL" id="JAJSOW010000004">
    <property type="protein sequence ID" value="KAI9191065.1"/>
    <property type="molecule type" value="Genomic_DNA"/>
</dbReference>
<evidence type="ECO:0008006" key="11">
    <source>
        <dbReference type="Google" id="ProtNLM"/>
    </source>
</evidence>
<evidence type="ECO:0000313" key="10">
    <source>
        <dbReference type="Proteomes" id="UP001064489"/>
    </source>
</evidence>
<evidence type="ECO:0000256" key="7">
    <source>
        <dbReference type="ARBA" id="ARBA00023316"/>
    </source>
</evidence>
<dbReference type="Pfam" id="PF00295">
    <property type="entry name" value="Glyco_hydro_28"/>
    <property type="match status" value="1"/>
</dbReference>
<sequence length="209" mass="22388">MTTYNVLSFGARGNGVTDSTQAFISARSAACASTGPTRIYVPKGRYFLGSVAFNGDCKSSEITLRIDGTLIAPADYDVLGQFKNWVSFDRVNRVSIIGGAFDAKGSALWACKAEAATNCHDGATTLRVTNSTNIRINGLLSLNSQLCHIVIDGCQNVNIEGVEVIASGESSNTDGIHIEESINVTIVNSVMKTGGQLHFDWSWHHQLVD</sequence>
<gene>
    <name evidence="9" type="ORF">LWI28_003042</name>
</gene>
<keyword evidence="10" id="KW-1185">Reference proteome</keyword>
<protein>
    <recommendedName>
        <fullName evidence="11">Endopolygalacturonase</fullName>
    </recommendedName>
</protein>
<comment type="subcellular location">
    <subcellularLocation>
        <location evidence="1">Secreted</location>
        <location evidence="1">Cell wall</location>
    </subcellularLocation>
</comment>
<dbReference type="SUPFAM" id="SSF51126">
    <property type="entry name" value="Pectin lyase-like"/>
    <property type="match status" value="1"/>
</dbReference>
<evidence type="ECO:0000313" key="9">
    <source>
        <dbReference type="EMBL" id="KAI9191065.1"/>
    </source>
</evidence>
<keyword evidence="7" id="KW-0961">Cell wall biogenesis/degradation</keyword>
<comment type="similarity">
    <text evidence="2 8">Belongs to the glycosyl hydrolase 28 family.</text>
</comment>
<dbReference type="Gene3D" id="2.160.20.10">
    <property type="entry name" value="Single-stranded right-handed beta-helix, Pectin lyase-like"/>
    <property type="match status" value="1"/>
</dbReference>
<reference evidence="9" key="2">
    <citation type="submission" date="2023-02" db="EMBL/GenBank/DDBJ databases">
        <authorList>
            <person name="Swenson N.G."/>
            <person name="Wegrzyn J.L."/>
            <person name="Mcevoy S.L."/>
        </authorList>
    </citation>
    <scope>NUCLEOTIDE SEQUENCE</scope>
    <source>
        <strain evidence="9">91603</strain>
        <tissue evidence="9">Leaf</tissue>
    </source>
</reference>
<keyword evidence="4" id="KW-0964">Secreted</keyword>
<evidence type="ECO:0000256" key="8">
    <source>
        <dbReference type="RuleBase" id="RU361169"/>
    </source>
</evidence>
<evidence type="ECO:0000256" key="6">
    <source>
        <dbReference type="ARBA" id="ARBA00023295"/>
    </source>
</evidence>
<evidence type="ECO:0000256" key="2">
    <source>
        <dbReference type="ARBA" id="ARBA00008834"/>
    </source>
</evidence>
<evidence type="ECO:0000256" key="3">
    <source>
        <dbReference type="ARBA" id="ARBA00022512"/>
    </source>
</evidence>
<keyword evidence="6 8" id="KW-0326">Glycosidase</keyword>
<evidence type="ECO:0000256" key="4">
    <source>
        <dbReference type="ARBA" id="ARBA00022525"/>
    </source>
</evidence>
<dbReference type="AlphaFoldDB" id="A0AAD5J9V5"/>
<dbReference type="PANTHER" id="PTHR31375">
    <property type="match status" value="1"/>
</dbReference>
<dbReference type="InterPro" id="IPR012334">
    <property type="entry name" value="Pectin_lyas_fold"/>
</dbReference>
<reference evidence="9" key="1">
    <citation type="journal article" date="2022" name="Plant J.">
        <title>Strategies of tolerance reflected in two North American maple genomes.</title>
        <authorList>
            <person name="McEvoy S.L."/>
            <person name="Sezen U.U."/>
            <person name="Trouern-Trend A."/>
            <person name="McMahon S.M."/>
            <person name="Schaberg P.G."/>
            <person name="Yang J."/>
            <person name="Wegrzyn J.L."/>
            <person name="Swenson N.G."/>
        </authorList>
    </citation>
    <scope>NUCLEOTIDE SEQUENCE</scope>
    <source>
        <strain evidence="9">91603</strain>
    </source>
</reference>
<comment type="caution">
    <text evidence="9">The sequence shown here is derived from an EMBL/GenBank/DDBJ whole genome shotgun (WGS) entry which is preliminary data.</text>
</comment>
<dbReference type="GO" id="GO:0004650">
    <property type="term" value="F:polygalacturonase activity"/>
    <property type="evidence" value="ECO:0007669"/>
    <property type="project" value="InterPro"/>
</dbReference>
<dbReference type="Proteomes" id="UP001064489">
    <property type="component" value="Chromosome 6"/>
</dbReference>
<accession>A0AAD5J9V5</accession>
<keyword evidence="5 8" id="KW-0378">Hydrolase</keyword>
<dbReference type="InterPro" id="IPR011050">
    <property type="entry name" value="Pectin_lyase_fold/virulence"/>
</dbReference>
<organism evidence="9 10">
    <name type="scientific">Acer negundo</name>
    <name type="common">Box elder</name>
    <dbReference type="NCBI Taxonomy" id="4023"/>
    <lineage>
        <taxon>Eukaryota</taxon>
        <taxon>Viridiplantae</taxon>
        <taxon>Streptophyta</taxon>
        <taxon>Embryophyta</taxon>
        <taxon>Tracheophyta</taxon>
        <taxon>Spermatophyta</taxon>
        <taxon>Magnoliopsida</taxon>
        <taxon>eudicotyledons</taxon>
        <taxon>Gunneridae</taxon>
        <taxon>Pentapetalae</taxon>
        <taxon>rosids</taxon>
        <taxon>malvids</taxon>
        <taxon>Sapindales</taxon>
        <taxon>Sapindaceae</taxon>
        <taxon>Hippocastanoideae</taxon>
        <taxon>Acereae</taxon>
        <taxon>Acer</taxon>
    </lineage>
</organism>
<evidence type="ECO:0000256" key="5">
    <source>
        <dbReference type="ARBA" id="ARBA00022801"/>
    </source>
</evidence>
<keyword evidence="3" id="KW-0134">Cell wall</keyword>
<proteinExistence type="inferred from homology"/>
<dbReference type="InterPro" id="IPR000743">
    <property type="entry name" value="Glyco_hydro_28"/>
</dbReference>